<proteinExistence type="predicted"/>
<dbReference type="Proteomes" id="UP000274391">
    <property type="component" value="Unassembled WGS sequence"/>
</dbReference>
<dbReference type="Pfam" id="PF25310">
    <property type="entry name" value="VG15"/>
    <property type="match status" value="1"/>
</dbReference>
<protein>
    <submittedName>
        <fullName evidence="1">Uncharacterized protein</fullName>
    </submittedName>
</protein>
<dbReference type="AlphaFoldDB" id="A0A3P3VTD1"/>
<accession>A0A3P3VTD1</accession>
<comment type="caution">
    <text evidence="1">The sequence shown here is derived from an EMBL/GenBank/DDBJ whole genome shotgun (WGS) entry which is preliminary data.</text>
</comment>
<dbReference type="EMBL" id="RQVS01000014">
    <property type="protein sequence ID" value="RRJ85910.1"/>
    <property type="molecule type" value="Genomic_DNA"/>
</dbReference>
<keyword evidence="2" id="KW-1185">Reference proteome</keyword>
<organism evidence="1 2">
    <name type="scientific">Gulosibacter macacae</name>
    <dbReference type="NCBI Taxonomy" id="2488791"/>
    <lineage>
        <taxon>Bacteria</taxon>
        <taxon>Bacillati</taxon>
        <taxon>Actinomycetota</taxon>
        <taxon>Actinomycetes</taxon>
        <taxon>Micrococcales</taxon>
        <taxon>Microbacteriaceae</taxon>
        <taxon>Gulosibacter</taxon>
    </lineage>
</organism>
<evidence type="ECO:0000313" key="2">
    <source>
        <dbReference type="Proteomes" id="UP000274391"/>
    </source>
</evidence>
<reference evidence="1 2" key="1">
    <citation type="submission" date="2018-11" db="EMBL/GenBank/DDBJ databases">
        <title>YIM 102482-1 draft genome.</title>
        <authorList>
            <person name="Li G."/>
            <person name="Jiang Y."/>
        </authorList>
    </citation>
    <scope>NUCLEOTIDE SEQUENCE [LARGE SCALE GENOMIC DNA]</scope>
    <source>
        <strain evidence="1 2">YIM 102482-1</strain>
    </source>
</reference>
<dbReference type="RefSeq" id="WP_124973438.1">
    <property type="nucleotide sequence ID" value="NZ_RQVS01000014.1"/>
</dbReference>
<dbReference type="InterPro" id="IPR057369">
    <property type="entry name" value="VG15"/>
</dbReference>
<sequence>MTSRGDMDRLQSANDRLVAMALRDMKALLEVLNPSTPGELRDALLELAPALVREYGDVAAAASAEWFEEVRPMGGFSAVAAAGTDPEAVAGSVKALFKEDPAQVVEALSGAIQRHILYSSRATIARNVELDPAKPRFARVPSGRETCAWCDMLASRGWVYHSRETAGDRGFKQFHDNDDCMIVPQWDQDTAHIEGYDPDAMYDRYMAARASLEAEGRVVDDAAVAVRMGQLFPDSYPAH</sequence>
<name>A0A3P3VTD1_9MICO</name>
<dbReference type="OrthoDB" id="3194844at2"/>
<evidence type="ECO:0000313" key="1">
    <source>
        <dbReference type="EMBL" id="RRJ85910.1"/>
    </source>
</evidence>
<gene>
    <name evidence="1" type="ORF">EG850_11005</name>
</gene>